<comment type="caution">
    <text evidence="2">The sequence shown here is derived from an EMBL/GenBank/DDBJ whole genome shotgun (WGS) entry which is preliminary data.</text>
</comment>
<protein>
    <submittedName>
        <fullName evidence="2">Uncharacterized protein</fullName>
    </submittedName>
</protein>
<evidence type="ECO:0000313" key="2">
    <source>
        <dbReference type="EMBL" id="TNN60182.1"/>
    </source>
</evidence>
<dbReference type="Proteomes" id="UP000314294">
    <property type="component" value="Unassembled WGS sequence"/>
</dbReference>
<name>A0A4Z2H5I3_9TELE</name>
<reference evidence="2 3" key="1">
    <citation type="submission" date="2019-03" db="EMBL/GenBank/DDBJ databases">
        <title>First draft genome of Liparis tanakae, snailfish: a comprehensive survey of snailfish specific genes.</title>
        <authorList>
            <person name="Kim W."/>
            <person name="Song I."/>
            <person name="Jeong J.-H."/>
            <person name="Kim D."/>
            <person name="Kim S."/>
            <person name="Ryu S."/>
            <person name="Song J.Y."/>
            <person name="Lee S.K."/>
        </authorList>
    </citation>
    <scope>NUCLEOTIDE SEQUENCE [LARGE SCALE GENOMIC DNA]</scope>
    <source>
        <tissue evidence="2">Muscle</tissue>
    </source>
</reference>
<evidence type="ECO:0000313" key="3">
    <source>
        <dbReference type="Proteomes" id="UP000314294"/>
    </source>
</evidence>
<feature type="compositionally biased region" description="Basic residues" evidence="1">
    <location>
        <begin position="80"/>
        <end position="90"/>
    </location>
</feature>
<sequence length="97" mass="10837">MYLNLPIRIINKSAKSAQRRRRGVACGAATRANHTGTSEACADGERGQAGPDRHQKHNSPPLRNVRGCPSNGVQNERLALKAHREKKRGRWRDSKEE</sequence>
<accession>A0A4Z2H5I3</accession>
<evidence type="ECO:0000256" key="1">
    <source>
        <dbReference type="SAM" id="MobiDB-lite"/>
    </source>
</evidence>
<organism evidence="2 3">
    <name type="scientific">Liparis tanakae</name>
    <name type="common">Tanaka's snailfish</name>
    <dbReference type="NCBI Taxonomy" id="230148"/>
    <lineage>
        <taxon>Eukaryota</taxon>
        <taxon>Metazoa</taxon>
        <taxon>Chordata</taxon>
        <taxon>Craniata</taxon>
        <taxon>Vertebrata</taxon>
        <taxon>Euteleostomi</taxon>
        <taxon>Actinopterygii</taxon>
        <taxon>Neopterygii</taxon>
        <taxon>Teleostei</taxon>
        <taxon>Neoteleostei</taxon>
        <taxon>Acanthomorphata</taxon>
        <taxon>Eupercaria</taxon>
        <taxon>Perciformes</taxon>
        <taxon>Cottioidei</taxon>
        <taxon>Cottales</taxon>
        <taxon>Liparidae</taxon>
        <taxon>Liparis</taxon>
    </lineage>
</organism>
<keyword evidence="3" id="KW-1185">Reference proteome</keyword>
<gene>
    <name evidence="2" type="ORF">EYF80_029615</name>
</gene>
<dbReference type="AlphaFoldDB" id="A0A4Z2H5I3"/>
<feature type="region of interest" description="Disordered" evidence="1">
    <location>
        <begin position="13"/>
        <end position="97"/>
    </location>
</feature>
<proteinExistence type="predicted"/>
<dbReference type="EMBL" id="SRLO01000339">
    <property type="protein sequence ID" value="TNN60182.1"/>
    <property type="molecule type" value="Genomic_DNA"/>
</dbReference>